<name>A0ABQ8R9D0_FUSEQ</name>
<evidence type="ECO:0000313" key="2">
    <source>
        <dbReference type="EMBL" id="KAJ4129888.1"/>
    </source>
</evidence>
<comment type="caution">
    <text evidence="2">The sequence shown here is derived from an EMBL/GenBank/DDBJ whole genome shotgun (WGS) entry which is preliminary data.</text>
</comment>
<protein>
    <submittedName>
        <fullName evidence="2">Uncharacterized protein</fullName>
    </submittedName>
</protein>
<dbReference type="PANTHER" id="PTHR42047">
    <property type="entry name" value="PROTEIN, PUTATIVE (AFU_ORTHOLOGUE AFUA_6G03560)-RELATED"/>
    <property type="match status" value="1"/>
</dbReference>
<evidence type="ECO:0000256" key="1">
    <source>
        <dbReference type="SAM" id="SignalP"/>
    </source>
</evidence>
<sequence length="191" mass="20290">MKLALSLLIMAFAMVNAYYTLSVFSPKVPQIHARVINARNRAFIIGASHPSTFCDLNNATECPDGTSTQVNANMTGLAAAVPGGQLIFVAPDGIISYPSAHSALRPPGSQMGGFHPVHIISECQMPVTILIWSPENGNAGLWACPTARNMPVTKEAVLKATTGLFKGKGCWEVDGVEIQTAGDKFAAWAYT</sequence>
<organism evidence="2 3">
    <name type="scientific">Fusarium equiseti</name>
    <name type="common">Fusarium scirpi</name>
    <dbReference type="NCBI Taxonomy" id="61235"/>
    <lineage>
        <taxon>Eukaryota</taxon>
        <taxon>Fungi</taxon>
        <taxon>Dikarya</taxon>
        <taxon>Ascomycota</taxon>
        <taxon>Pezizomycotina</taxon>
        <taxon>Sordariomycetes</taxon>
        <taxon>Hypocreomycetidae</taxon>
        <taxon>Hypocreales</taxon>
        <taxon>Nectriaceae</taxon>
        <taxon>Fusarium</taxon>
        <taxon>Fusarium incarnatum-equiseti species complex</taxon>
    </lineage>
</organism>
<gene>
    <name evidence="2" type="ORF">NW768_006858</name>
</gene>
<proteinExistence type="predicted"/>
<dbReference type="InterPro" id="IPR052820">
    <property type="entry name" value="PhiA_domain"/>
</dbReference>
<feature type="signal peptide" evidence="1">
    <location>
        <begin position="1"/>
        <end position="17"/>
    </location>
</feature>
<feature type="chain" id="PRO_5045324009" evidence="1">
    <location>
        <begin position="18"/>
        <end position="191"/>
    </location>
</feature>
<keyword evidence="3" id="KW-1185">Reference proteome</keyword>
<dbReference type="EMBL" id="JAOQBH010000010">
    <property type="protein sequence ID" value="KAJ4129888.1"/>
    <property type="molecule type" value="Genomic_DNA"/>
</dbReference>
<dbReference type="PANTHER" id="PTHR42047:SF1">
    <property type="entry name" value="PROTEIN, PUTATIVE (AFU_ORTHOLOGUE AFUA_6G03560)-RELATED"/>
    <property type="match status" value="1"/>
</dbReference>
<accession>A0ABQ8R9D0</accession>
<reference evidence="2" key="1">
    <citation type="submission" date="2022-09" db="EMBL/GenBank/DDBJ databases">
        <title>Fusarium specimens isolated from Avocado Roots.</title>
        <authorList>
            <person name="Stajich J."/>
            <person name="Roper C."/>
            <person name="Heimlech-Rivalta G."/>
        </authorList>
    </citation>
    <scope>NUCLEOTIDE SEQUENCE</scope>
    <source>
        <strain evidence="2">CF00095</strain>
    </source>
</reference>
<keyword evidence="1" id="KW-0732">Signal</keyword>
<evidence type="ECO:0000313" key="3">
    <source>
        <dbReference type="Proteomes" id="UP001152024"/>
    </source>
</evidence>
<dbReference type="Proteomes" id="UP001152024">
    <property type="component" value="Unassembled WGS sequence"/>
</dbReference>